<evidence type="ECO:0000313" key="2">
    <source>
        <dbReference type="Proteomes" id="UP001162972"/>
    </source>
</evidence>
<dbReference type="EMBL" id="JAPFFJ010000006">
    <property type="protein sequence ID" value="KAJ6425805.1"/>
    <property type="molecule type" value="Genomic_DNA"/>
</dbReference>
<organism evidence="1 2">
    <name type="scientific">Salix udensis</name>
    <dbReference type="NCBI Taxonomy" id="889485"/>
    <lineage>
        <taxon>Eukaryota</taxon>
        <taxon>Viridiplantae</taxon>
        <taxon>Streptophyta</taxon>
        <taxon>Embryophyta</taxon>
        <taxon>Tracheophyta</taxon>
        <taxon>Spermatophyta</taxon>
        <taxon>Magnoliopsida</taxon>
        <taxon>eudicotyledons</taxon>
        <taxon>Gunneridae</taxon>
        <taxon>Pentapetalae</taxon>
        <taxon>rosids</taxon>
        <taxon>fabids</taxon>
        <taxon>Malpighiales</taxon>
        <taxon>Salicaceae</taxon>
        <taxon>Saliceae</taxon>
        <taxon>Salix</taxon>
    </lineage>
</organism>
<dbReference type="Proteomes" id="UP001162972">
    <property type="component" value="Chromosome 16"/>
</dbReference>
<evidence type="ECO:0000313" key="1">
    <source>
        <dbReference type="EMBL" id="KAJ6425805.1"/>
    </source>
</evidence>
<accession>A0AAD6KMY5</accession>
<protein>
    <submittedName>
        <fullName evidence="1">Uncharacterized protein</fullName>
    </submittedName>
</protein>
<sequence>MVKILFEQILVTKG</sequence>
<feature type="non-terminal residue" evidence="1">
    <location>
        <position position="1"/>
    </location>
</feature>
<proteinExistence type="predicted"/>
<keyword evidence="2" id="KW-1185">Reference proteome</keyword>
<comment type="caution">
    <text evidence="1">The sequence shown here is derived from an EMBL/GenBank/DDBJ whole genome shotgun (WGS) entry which is preliminary data.</text>
</comment>
<reference evidence="1 2" key="1">
    <citation type="journal article" date="2023" name="Int. J. Mol. Sci.">
        <title>De Novo Assembly and Annotation of 11 Diverse Shrub Willow (Salix) Genomes Reveals Novel Gene Organization in Sex-Linked Regions.</title>
        <authorList>
            <person name="Hyden B."/>
            <person name="Feng K."/>
            <person name="Yates T.B."/>
            <person name="Jawdy S."/>
            <person name="Cereghino C."/>
            <person name="Smart L.B."/>
            <person name="Muchero W."/>
        </authorList>
    </citation>
    <scope>NUCLEOTIDE SEQUENCE [LARGE SCALE GENOMIC DNA]</scope>
    <source>
        <tissue evidence="1">Shoot tip</tissue>
    </source>
</reference>
<name>A0AAD6KMY5_9ROSI</name>
<gene>
    <name evidence="1" type="ORF">OIU84_026394</name>
</gene>